<comment type="caution">
    <text evidence="1">The sequence shown here is derived from an EMBL/GenBank/DDBJ whole genome shotgun (WGS) entry which is preliminary data.</text>
</comment>
<name>X0X117_9ZZZZ</name>
<sequence>MTEVVKIGWGGYADYEGPYFWGKQKYVYAESARCVGDKVTAVVTATEGGTYDAYNGYDVCRSTPGLIQFCDKVYNASRMLGWAISEGCITEEFVTMHANMHMDGDTGVSFRLRGHPKEARYCIFGEPVITDAMQQAVFFLGASGHKGSFSAHQREHAKNWARGQVGLWGSRSMQFAQRMYVSKQIMGARYITRALKPVIQRWLASDNPYEQAAAAVYTSYAANSPRRASQALRTVFPSGTDF</sequence>
<dbReference type="AlphaFoldDB" id="X0X117"/>
<proteinExistence type="predicted"/>
<gene>
    <name evidence="1" type="ORF">S01H1_50882</name>
</gene>
<evidence type="ECO:0000313" key="1">
    <source>
        <dbReference type="EMBL" id="GAG18701.1"/>
    </source>
</evidence>
<feature type="non-terminal residue" evidence="1">
    <location>
        <position position="242"/>
    </location>
</feature>
<organism evidence="1">
    <name type="scientific">marine sediment metagenome</name>
    <dbReference type="NCBI Taxonomy" id="412755"/>
    <lineage>
        <taxon>unclassified sequences</taxon>
        <taxon>metagenomes</taxon>
        <taxon>ecological metagenomes</taxon>
    </lineage>
</organism>
<dbReference type="EMBL" id="BARS01032808">
    <property type="protein sequence ID" value="GAG18701.1"/>
    <property type="molecule type" value="Genomic_DNA"/>
</dbReference>
<accession>X0X117</accession>
<protein>
    <submittedName>
        <fullName evidence="1">Uncharacterized protein</fullName>
    </submittedName>
</protein>
<reference evidence="1" key="1">
    <citation type="journal article" date="2014" name="Front. Microbiol.">
        <title>High frequency of phylogenetically diverse reductive dehalogenase-homologous genes in deep subseafloor sedimentary metagenomes.</title>
        <authorList>
            <person name="Kawai M."/>
            <person name="Futagami T."/>
            <person name="Toyoda A."/>
            <person name="Takaki Y."/>
            <person name="Nishi S."/>
            <person name="Hori S."/>
            <person name="Arai W."/>
            <person name="Tsubouchi T."/>
            <person name="Morono Y."/>
            <person name="Uchiyama I."/>
            <person name="Ito T."/>
            <person name="Fujiyama A."/>
            <person name="Inagaki F."/>
            <person name="Takami H."/>
        </authorList>
    </citation>
    <scope>NUCLEOTIDE SEQUENCE</scope>
    <source>
        <strain evidence="1">Expedition CK06-06</strain>
    </source>
</reference>